<keyword evidence="4" id="KW-0862">Zinc</keyword>
<dbReference type="GO" id="GO:0000502">
    <property type="term" value="C:proteasome complex"/>
    <property type="evidence" value="ECO:0007669"/>
    <property type="project" value="UniProtKB-KW"/>
</dbReference>
<evidence type="ECO:0000256" key="6">
    <source>
        <dbReference type="ARBA" id="ARBA00023049"/>
    </source>
</evidence>
<reference evidence="9 10" key="3">
    <citation type="submission" date="2017-10" db="EMBL/GenBank/DDBJ databases">
        <title>Consistent, comparative and evidence-based genome annotation and re-annotation for the closely-related species, Cryptosporidium parvum, C. hominis and C. tyzzeri.</title>
        <authorList>
            <person name="Baptista R.P."/>
            <person name="Li Y."/>
            <person name="Sateriale A."/>
            <person name="Striepen B."/>
            <person name="Kissinger J.C."/>
        </authorList>
    </citation>
    <scope>NUCLEOTIDE SEQUENCE [LARGE SCALE GENOMIC DNA]</scope>
    <source>
        <strain evidence="9">30976</strain>
    </source>
</reference>
<evidence type="ECO:0000256" key="1">
    <source>
        <dbReference type="ARBA" id="ARBA00022670"/>
    </source>
</evidence>
<dbReference type="VEuPathDB" id="CryptoDB:CHUDEA6_3270"/>
<dbReference type="SUPFAM" id="SSF102712">
    <property type="entry name" value="JAB1/MPN domain"/>
    <property type="match status" value="1"/>
</dbReference>
<organism evidence="8">
    <name type="scientific">Cryptosporidium hominis</name>
    <dbReference type="NCBI Taxonomy" id="237895"/>
    <lineage>
        <taxon>Eukaryota</taxon>
        <taxon>Sar</taxon>
        <taxon>Alveolata</taxon>
        <taxon>Apicomplexa</taxon>
        <taxon>Conoidasida</taxon>
        <taxon>Coccidia</taxon>
        <taxon>Eucoccidiorida</taxon>
        <taxon>Eimeriorina</taxon>
        <taxon>Cryptosporidiidae</taxon>
        <taxon>Cryptosporidium</taxon>
    </lineage>
</organism>
<keyword evidence="3" id="KW-0378">Hydrolase</keyword>
<dbReference type="GO" id="GO:0006508">
    <property type="term" value="P:proteolysis"/>
    <property type="evidence" value="ECO:0007669"/>
    <property type="project" value="UniProtKB-KW"/>
</dbReference>
<dbReference type="AlphaFoldDB" id="A0A0S4TH20"/>
<dbReference type="Proteomes" id="UP001429100">
    <property type="component" value="Unassembled WGS sequence"/>
</dbReference>
<dbReference type="InterPro" id="IPR037518">
    <property type="entry name" value="MPN"/>
</dbReference>
<dbReference type="FunFam" id="3.40.140.10:FF:000026">
    <property type="entry name" value="26S proteasome non-ATPase regulatory subunit 14"/>
    <property type="match status" value="1"/>
</dbReference>
<dbReference type="GO" id="GO:0046872">
    <property type="term" value="F:metal ion binding"/>
    <property type="evidence" value="ECO:0007669"/>
    <property type="project" value="UniProtKB-KW"/>
</dbReference>
<dbReference type="InterPro" id="IPR056263">
    <property type="entry name" value="RPN11_C"/>
</dbReference>
<evidence type="ECO:0000256" key="2">
    <source>
        <dbReference type="ARBA" id="ARBA00022723"/>
    </source>
</evidence>
<reference evidence="8" key="2">
    <citation type="submission" date="2015-08" db="EMBL/GenBank/DDBJ databases">
        <authorList>
            <person name="Babu N.S."/>
            <person name="Beckwith C.J."/>
            <person name="Beseler K.G."/>
            <person name="Brison A."/>
            <person name="Carone J.V."/>
            <person name="Caskin T.P."/>
            <person name="Diamond M."/>
            <person name="Durham M.E."/>
            <person name="Foxe J.M."/>
            <person name="Go M."/>
            <person name="Henderson B.A."/>
            <person name="Jones I.B."/>
            <person name="McGettigan J.A."/>
            <person name="Micheletti S.J."/>
            <person name="Nasrallah M.E."/>
            <person name="Ortiz D."/>
            <person name="Piller C.R."/>
            <person name="Privatt S.R."/>
            <person name="Schneider S.L."/>
            <person name="Sharp S."/>
            <person name="Smith T.C."/>
            <person name="Stanton J.D."/>
            <person name="Ullery H.E."/>
            <person name="Wilson R.J."/>
            <person name="Serrano M.G."/>
            <person name="Buck G."/>
            <person name="Lee V."/>
            <person name="Wang Y."/>
            <person name="Carvalho R."/>
            <person name="Voegtly L."/>
            <person name="Shi R."/>
            <person name="Duckworth R."/>
            <person name="Johnson A."/>
            <person name="Loviza R."/>
            <person name="Walstead R."/>
            <person name="Shah Z."/>
            <person name="Kiflezghi M."/>
            <person name="Wade K."/>
            <person name="Ball S.L."/>
            <person name="Bradley K.W."/>
            <person name="Asai D.J."/>
            <person name="Bowman C.A."/>
            <person name="Russell D.A."/>
            <person name="Pope W.H."/>
            <person name="Jacobs-Sera D."/>
            <person name="Hendrix R.W."/>
            <person name="Hatfull G.F."/>
        </authorList>
    </citation>
    <scope>NUCLEOTIDE SEQUENCE [LARGE SCALE GENOMIC DNA]</scope>
</reference>
<dbReference type="OrthoDB" id="605656at2759"/>
<dbReference type="CDD" id="cd08069">
    <property type="entry name" value="MPN_RPN11_CSN5"/>
    <property type="match status" value="1"/>
</dbReference>
<sequence>MSGFQSNIRSMLGNLHGFGGLMAQDPDAPIPDTSEQVYISSLALLKMLKHGRAGVPMEVMGLLLGEFIDDYSVRVVDVFSMPQSGNSVSVEAVDPVYQTDMLEMLKRVGRSELVVGWYHSHPGFGCWFSGTDVSTQQSFEQLNPRAVGIVVDPIQSVKGKVVIDCFRLISPHSVIAGQEPRQTTSNIGHLQKPSITALVHGLNRNYYSIAIRYRKNLLEQKMLLNLHKPTWSEPLRCEKEENFNERTNSMIKRICETSKQYHESTKLGLSKTSEEFELENVGKIDAKKRLNADVETVLTDNILQILKSNIASSAF</sequence>
<keyword evidence="2" id="KW-0479">Metal-binding</keyword>
<keyword evidence="6" id="KW-0482">Metalloprotease</keyword>
<dbReference type="VEuPathDB" id="CryptoDB:Chro.60380"/>
<feature type="domain" description="MPN" evidence="7">
    <location>
        <begin position="37"/>
        <end position="170"/>
    </location>
</feature>
<dbReference type="VEuPathDB" id="CryptoDB:ChTU502y2012_415g0130"/>
<dbReference type="EMBL" id="JTAI01000007">
    <property type="protein sequence ID" value="PPS97618.1"/>
    <property type="molecule type" value="Genomic_DNA"/>
</dbReference>
<dbReference type="Pfam" id="PF23594">
    <property type="entry name" value="RPN11_C"/>
    <property type="match status" value="1"/>
</dbReference>
<dbReference type="SMART" id="SM00232">
    <property type="entry name" value="JAB_MPN"/>
    <property type="match status" value="1"/>
</dbReference>
<dbReference type="VEuPathDB" id="CryptoDB:GY17_00000340"/>
<keyword evidence="10" id="KW-1185">Reference proteome</keyword>
<evidence type="ECO:0000259" key="7">
    <source>
        <dbReference type="PROSITE" id="PS50249"/>
    </source>
</evidence>
<dbReference type="PROSITE" id="PS50249">
    <property type="entry name" value="MPN"/>
    <property type="match status" value="1"/>
</dbReference>
<dbReference type="GO" id="GO:0008237">
    <property type="term" value="F:metallopeptidase activity"/>
    <property type="evidence" value="ECO:0007669"/>
    <property type="project" value="UniProtKB-KW"/>
</dbReference>
<dbReference type="InterPro" id="IPR000555">
    <property type="entry name" value="JAMM/MPN+_dom"/>
</dbReference>
<protein>
    <submittedName>
        <fullName evidence="9">Rpn11/EIF3F/JAB1/Mov34/MPN/PAD-1 ubiquitin protease</fullName>
    </submittedName>
</protein>
<accession>A0A0S4TH20</accession>
<keyword evidence="1 9" id="KW-0645">Protease</keyword>
<evidence type="ECO:0000313" key="10">
    <source>
        <dbReference type="Proteomes" id="UP001429100"/>
    </source>
</evidence>
<dbReference type="PANTHER" id="PTHR10410">
    <property type="entry name" value="EUKARYOTIC TRANSLATION INITIATION FACTOR 3 -RELATED"/>
    <property type="match status" value="1"/>
</dbReference>
<evidence type="ECO:0000313" key="9">
    <source>
        <dbReference type="EMBL" id="PPS97618.1"/>
    </source>
</evidence>
<dbReference type="Proteomes" id="UP000199752">
    <property type="component" value="Chromosome 6"/>
</dbReference>
<keyword evidence="5" id="KW-0647">Proteasome</keyword>
<evidence type="ECO:0000256" key="4">
    <source>
        <dbReference type="ARBA" id="ARBA00022833"/>
    </source>
</evidence>
<dbReference type="EMBL" id="LN877952">
    <property type="protein sequence ID" value="CUV06754.1"/>
    <property type="molecule type" value="Genomic_DNA"/>
</dbReference>
<dbReference type="Gene3D" id="3.40.140.10">
    <property type="entry name" value="Cytidine Deaminase, domain 2"/>
    <property type="match status" value="1"/>
</dbReference>
<evidence type="ECO:0000256" key="3">
    <source>
        <dbReference type="ARBA" id="ARBA00022801"/>
    </source>
</evidence>
<reference evidence="9 10" key="1">
    <citation type="submission" date="2014-11" db="EMBL/GenBank/DDBJ databases">
        <title>Comparative genomic analysis of Cryptosporidium hominis reveals occurrence of genetic recombination in virulent subtypes.</title>
        <authorList>
            <person name="Guo Y."/>
            <person name="Tang K."/>
            <person name="Frace M."/>
            <person name="Li N."/>
            <person name="Roellig D.M."/>
            <person name="Sammons S."/>
            <person name="Knipe K."/>
            <person name="Rowe L."/>
            <person name="Feng Y."/>
            <person name="Xiao L."/>
        </authorList>
    </citation>
    <scope>NUCLEOTIDE SEQUENCE [LARGE SCALE GENOMIC DNA]</scope>
    <source>
        <strain evidence="9">30976</strain>
    </source>
</reference>
<evidence type="ECO:0000313" key="8">
    <source>
        <dbReference type="EMBL" id="CUV06754.1"/>
    </source>
</evidence>
<dbReference type="Pfam" id="PF01398">
    <property type="entry name" value="JAB"/>
    <property type="match status" value="1"/>
</dbReference>
<proteinExistence type="predicted"/>
<evidence type="ECO:0000256" key="5">
    <source>
        <dbReference type="ARBA" id="ARBA00022942"/>
    </source>
</evidence>
<name>A0A0S4TH20_CRYHO</name>
<gene>
    <name evidence="8" type="ORF">CHUDEA6_3270</name>
    <name evidence="9" type="ORF">GY17_00000340</name>
</gene>
<dbReference type="InterPro" id="IPR050242">
    <property type="entry name" value="JAMM_MPN+_peptidase_M67A"/>
</dbReference>